<protein>
    <submittedName>
        <fullName evidence="1">Uncharacterized protein</fullName>
    </submittedName>
</protein>
<accession>X1UDG1</accession>
<organism evidence="1">
    <name type="scientific">marine sediment metagenome</name>
    <dbReference type="NCBI Taxonomy" id="412755"/>
    <lineage>
        <taxon>unclassified sequences</taxon>
        <taxon>metagenomes</taxon>
        <taxon>ecological metagenomes</taxon>
    </lineage>
</organism>
<dbReference type="AlphaFoldDB" id="X1UDG1"/>
<proteinExistence type="predicted"/>
<comment type="caution">
    <text evidence="1">The sequence shown here is derived from an EMBL/GenBank/DDBJ whole genome shotgun (WGS) entry which is preliminary data.</text>
</comment>
<dbReference type="EMBL" id="BARW01020030">
    <property type="protein sequence ID" value="GAJ01607.1"/>
    <property type="molecule type" value="Genomic_DNA"/>
</dbReference>
<gene>
    <name evidence="1" type="ORF">S12H4_33916</name>
</gene>
<reference evidence="1" key="1">
    <citation type="journal article" date="2014" name="Front. Microbiol.">
        <title>High frequency of phylogenetically diverse reductive dehalogenase-homologous genes in deep subseafloor sedimentary metagenomes.</title>
        <authorList>
            <person name="Kawai M."/>
            <person name="Futagami T."/>
            <person name="Toyoda A."/>
            <person name="Takaki Y."/>
            <person name="Nishi S."/>
            <person name="Hori S."/>
            <person name="Arai W."/>
            <person name="Tsubouchi T."/>
            <person name="Morono Y."/>
            <person name="Uchiyama I."/>
            <person name="Ito T."/>
            <person name="Fujiyama A."/>
            <person name="Inagaki F."/>
            <person name="Takami H."/>
        </authorList>
    </citation>
    <scope>NUCLEOTIDE SEQUENCE</scope>
    <source>
        <strain evidence="1">Expedition CK06-06</strain>
    </source>
</reference>
<name>X1UDG1_9ZZZZ</name>
<evidence type="ECO:0000313" key="1">
    <source>
        <dbReference type="EMBL" id="GAJ01607.1"/>
    </source>
</evidence>
<sequence>MKQEKKQKRVQRESLSYTVEVRDKEGRVIQRISAPSRSYVEQWNQLLNVHASQANKTIRDTQGNEYSITTHAYNLCCNAAIGVITYGIRIGKGTTAVAIDDYALESPVGEGVGLDEFNHQAMVFTEPSVAGSTCSFKLRRTMINNSGATITGIRELGCYVRLAATYYGLGFRDVLGSGCDVPDGGAITVEYTLGVTA</sequence>